<name>A0ABD3UBW2_SINWO</name>
<evidence type="ECO:0000259" key="1">
    <source>
        <dbReference type="Pfam" id="PF18738"/>
    </source>
</evidence>
<reference evidence="2 3" key="1">
    <citation type="submission" date="2024-11" db="EMBL/GenBank/DDBJ databases">
        <title>Chromosome-level genome assembly of the freshwater bivalve Anodonta woodiana.</title>
        <authorList>
            <person name="Chen X."/>
        </authorList>
    </citation>
    <scope>NUCLEOTIDE SEQUENCE [LARGE SCALE GENOMIC DNA]</scope>
    <source>
        <strain evidence="2">MN2024</strain>
        <tissue evidence="2">Gills</tissue>
    </source>
</reference>
<evidence type="ECO:0000313" key="2">
    <source>
        <dbReference type="EMBL" id="KAL3846992.1"/>
    </source>
</evidence>
<organism evidence="2 3">
    <name type="scientific">Sinanodonta woodiana</name>
    <name type="common">Chinese pond mussel</name>
    <name type="synonym">Anodonta woodiana</name>
    <dbReference type="NCBI Taxonomy" id="1069815"/>
    <lineage>
        <taxon>Eukaryota</taxon>
        <taxon>Metazoa</taxon>
        <taxon>Spiralia</taxon>
        <taxon>Lophotrochozoa</taxon>
        <taxon>Mollusca</taxon>
        <taxon>Bivalvia</taxon>
        <taxon>Autobranchia</taxon>
        <taxon>Heteroconchia</taxon>
        <taxon>Palaeoheterodonta</taxon>
        <taxon>Unionida</taxon>
        <taxon>Unionoidea</taxon>
        <taxon>Unionidae</taxon>
        <taxon>Unioninae</taxon>
        <taxon>Sinanodonta</taxon>
    </lineage>
</organism>
<keyword evidence="3" id="KW-1185">Reference proteome</keyword>
<evidence type="ECO:0000313" key="3">
    <source>
        <dbReference type="Proteomes" id="UP001634394"/>
    </source>
</evidence>
<dbReference type="Proteomes" id="UP001634394">
    <property type="component" value="Unassembled WGS sequence"/>
</dbReference>
<sequence length="1292" mass="148669">MESESVSSEENNLLRLIYVIKKPCTECLRHVLQINVPSYTDVKHAVSSNQIKLQKRLKKEQQSKLFPNSMIRPDFDVYQCDMSLLYTIIRNVSSVNPPTTGWGNPVNNQPREVSIGANVERLRTLRNDIIHDDRHEITDSDFDNFWTDIEESLADIDKSLGNTNFKQNLLRLRRVSLEKNFIQKEITNIRTRKELHEIKGTLEELSNTMTNIGQQVSRNAEVQNKQNVRLEQIHERVCRSTGQCEVGTDPIDVAGCTGIQRLSIDGLENTEIINHQSTNNRECAGANCEDSVNIPNLHNEADNNGVPDDAVNFDMSRDNDISIAEGPDGFICLMKQFRYIKSNLLKKDAVNIAEQLLKDECITEDEHETLAGLERKPCIDILLKKIILGEDKDQLKTFFRALRSVNKNVFRVTEATEVTDEDRSRLKQLEERALQVTNTRSRSVTKTFLDESDIHFFKNRLSSSKEVVDRINDTMLARFNFSVREHSNILECTDSDPKIQKLCETMNLCDMDVEKELKALLRDSLYEKWMAFRRQKENQDRPNYLRWLNALVSPVQFIFPTLRFNTAVNGCIILKFSTGDSFDIASLTREFVRENIADLLWKGNLETQVNIKNPTLMQRMREREEKANCGLEIENHERLLEQLDLIELTEWIMNQPDIGKTATKMLEDKLSCSDMSRKEELHVLLDSIFQLENGRDLIETFCKENYQDVYNNLFLRIKQDSSEKNTSLVQNPLHYERGRGLQRLYSFRINNNTDQKETEGLQRATLDKKPSKELPNPEVSDIKMSQVTEGLHRATLGKRPSNELPNPEVSDSSIIFGHTYNPIPTIQKTCDDPVEPKARKIDGIAYVIQVGKLEDVWSDVMFIFGEDRYSLPRTFIEKVGPQIQREFQEKYPKGLSDSVVAVLNGFNIPVWKIFYCSFDNIEECFYMAGKTNMRSILVLIQEETVAVHTNYAFCRINLLPFDSISTIYLYVDQDTKEWRKLREVKVLKLYMILRDDKTLSAGPKPKVFKEGQTTVVIQFGKLEEIQSDAVIIFEAATAQWPIQNLPSEMLEKAGPMIQREFKEKFPIGLEYAEVAVLNGHNLPFSKILYGVLPRWPGAWLEQVIAQFLTECVQLTHDEGIKSITYLIPSVTYHIAELYASVLHGIQIYDEPSLIISTEKIVIKDGCTGANMLKKVFEDEWASKRVFKEGHVTIMNGEKLLRKILMRRGKVTRTSVQLSEGAQEKAVVPDSKALVIVSDIENFTKVLEKIDPSLKAEFRTKYPSVPYDEVAILDGNDNPFRKVYWKMYTSEVE</sequence>
<dbReference type="Pfam" id="PF18738">
    <property type="entry name" value="HEPN_DZIP3"/>
    <property type="match status" value="1"/>
</dbReference>
<accession>A0ABD3UBW2</accession>
<protein>
    <recommendedName>
        <fullName evidence="1">DZIP3-like HEPN domain-containing protein</fullName>
    </recommendedName>
</protein>
<dbReference type="InterPro" id="IPR041249">
    <property type="entry name" value="HEPN_DZIP3"/>
</dbReference>
<proteinExistence type="predicted"/>
<feature type="domain" description="DZIP3-like HEPN" evidence="1">
    <location>
        <begin position="48"/>
        <end position="180"/>
    </location>
</feature>
<dbReference type="SUPFAM" id="SSF52949">
    <property type="entry name" value="Macro domain-like"/>
    <property type="match status" value="1"/>
</dbReference>
<comment type="caution">
    <text evidence="2">The sequence shown here is derived from an EMBL/GenBank/DDBJ whole genome shotgun (WGS) entry which is preliminary data.</text>
</comment>
<dbReference type="EMBL" id="JBJQND010000016">
    <property type="protein sequence ID" value="KAL3846992.1"/>
    <property type="molecule type" value="Genomic_DNA"/>
</dbReference>
<gene>
    <name evidence="2" type="ORF">ACJMK2_017932</name>
</gene>
<feature type="non-terminal residue" evidence="2">
    <location>
        <position position="1292"/>
    </location>
</feature>
<dbReference type="InterPro" id="IPR043472">
    <property type="entry name" value="Macro_dom-like"/>
</dbReference>
<dbReference type="Gene3D" id="3.40.220.10">
    <property type="entry name" value="Leucine Aminopeptidase, subunit E, domain 1"/>
    <property type="match status" value="1"/>
</dbReference>